<reference evidence="14" key="1">
    <citation type="journal article" date="2013" name="Genome Biol.">
        <title>Draft genome of the mountain pine beetle, Dendroctonus ponderosae Hopkins, a major forest pest.</title>
        <authorList>
            <person name="Keeling C.I."/>
            <person name="Yuen M.M."/>
            <person name="Liao N.Y."/>
            <person name="Docking T.R."/>
            <person name="Chan S.K."/>
            <person name="Taylor G.A."/>
            <person name="Palmquist D.L."/>
            <person name="Jackman S.D."/>
            <person name="Nguyen A."/>
            <person name="Li M."/>
            <person name="Henderson H."/>
            <person name="Janes J.K."/>
            <person name="Zhao Y."/>
            <person name="Pandoh P."/>
            <person name="Moore R."/>
            <person name="Sperling F.A."/>
            <person name="Huber D.P."/>
            <person name="Birol I."/>
            <person name="Jones S.J."/>
            <person name="Bohlmann J."/>
        </authorList>
    </citation>
    <scope>NUCLEOTIDE SEQUENCE</scope>
</reference>
<feature type="domain" description="TMEM131L fifth Ig-like" evidence="12">
    <location>
        <begin position="973"/>
        <end position="1037"/>
    </location>
</feature>
<feature type="compositionally biased region" description="Basic and acidic residues" evidence="7">
    <location>
        <begin position="1174"/>
        <end position="1189"/>
    </location>
</feature>
<protein>
    <recommendedName>
        <fullName evidence="15">Transmembrane protein 131-like N-terminal domain-containing protein</fullName>
    </recommendedName>
</protein>
<feature type="compositionally biased region" description="Basic and acidic residues" evidence="7">
    <location>
        <begin position="1664"/>
        <end position="1677"/>
    </location>
</feature>
<dbReference type="PANTHER" id="PTHR22050:SF0">
    <property type="entry name" value="TRANSMEMBRANE PROTEIN 131 HOMOLOG"/>
    <property type="match status" value="1"/>
</dbReference>
<evidence type="ECO:0000256" key="2">
    <source>
        <dbReference type="ARBA" id="ARBA00006682"/>
    </source>
</evidence>
<feature type="domain" description="Transmembrane protein 131-like N-terminal" evidence="9">
    <location>
        <begin position="70"/>
        <end position="152"/>
    </location>
</feature>
<evidence type="ECO:0008006" key="15">
    <source>
        <dbReference type="Google" id="ProtNLM"/>
    </source>
</evidence>
<evidence type="ECO:0000256" key="6">
    <source>
        <dbReference type="ARBA" id="ARBA00023136"/>
    </source>
</evidence>
<feature type="compositionally biased region" description="Polar residues" evidence="7">
    <location>
        <begin position="1690"/>
        <end position="1705"/>
    </location>
</feature>
<evidence type="ECO:0000259" key="10">
    <source>
        <dbReference type="Pfam" id="PF24495"/>
    </source>
</evidence>
<evidence type="ECO:0000259" key="9">
    <source>
        <dbReference type="Pfam" id="PF12371"/>
    </source>
</evidence>
<evidence type="ECO:0000256" key="8">
    <source>
        <dbReference type="SAM" id="Phobius"/>
    </source>
</evidence>
<feature type="region of interest" description="Disordered" evidence="7">
    <location>
        <begin position="1424"/>
        <end position="1450"/>
    </location>
</feature>
<name>A0AAR5PU39_DENPD</name>
<comment type="similarity">
    <text evidence="2">Belongs to the TMEM131 family.</text>
</comment>
<evidence type="ECO:0000256" key="7">
    <source>
        <dbReference type="SAM" id="MobiDB-lite"/>
    </source>
</evidence>
<evidence type="ECO:0000256" key="4">
    <source>
        <dbReference type="ARBA" id="ARBA00022729"/>
    </source>
</evidence>
<feature type="domain" description="TMEM131L fourth Ig-like" evidence="11">
    <location>
        <begin position="784"/>
        <end position="920"/>
    </location>
</feature>
<dbReference type="EnsemblMetazoa" id="XM_019908966.1">
    <property type="protein sequence ID" value="XP_019764525.1"/>
    <property type="gene ID" value="LOC109540535"/>
</dbReference>
<reference evidence="13" key="2">
    <citation type="submission" date="2024-08" db="UniProtKB">
        <authorList>
            <consortium name="EnsemblMetazoa"/>
        </authorList>
    </citation>
    <scope>IDENTIFICATION</scope>
</reference>
<evidence type="ECO:0000313" key="14">
    <source>
        <dbReference type="Proteomes" id="UP000019118"/>
    </source>
</evidence>
<comment type="subcellular location">
    <subcellularLocation>
        <location evidence="1">Membrane</location>
        <topology evidence="1">Single-pass type I membrane protein</topology>
    </subcellularLocation>
</comment>
<evidence type="ECO:0000256" key="5">
    <source>
        <dbReference type="ARBA" id="ARBA00022989"/>
    </source>
</evidence>
<evidence type="ECO:0000259" key="12">
    <source>
        <dbReference type="Pfam" id="PF24501"/>
    </source>
</evidence>
<feature type="compositionally biased region" description="Polar residues" evidence="7">
    <location>
        <begin position="1438"/>
        <end position="1448"/>
    </location>
</feature>
<feature type="compositionally biased region" description="Low complexity" evidence="7">
    <location>
        <begin position="1254"/>
        <end position="1268"/>
    </location>
</feature>
<dbReference type="Proteomes" id="UP000019118">
    <property type="component" value="Unassembled WGS sequence"/>
</dbReference>
<feature type="region of interest" description="Disordered" evidence="7">
    <location>
        <begin position="1210"/>
        <end position="1293"/>
    </location>
</feature>
<organism evidence="13 14">
    <name type="scientific">Dendroctonus ponderosae</name>
    <name type="common">Mountain pine beetle</name>
    <dbReference type="NCBI Taxonomy" id="77166"/>
    <lineage>
        <taxon>Eukaryota</taxon>
        <taxon>Metazoa</taxon>
        <taxon>Ecdysozoa</taxon>
        <taxon>Arthropoda</taxon>
        <taxon>Hexapoda</taxon>
        <taxon>Insecta</taxon>
        <taxon>Pterygota</taxon>
        <taxon>Neoptera</taxon>
        <taxon>Endopterygota</taxon>
        <taxon>Coleoptera</taxon>
        <taxon>Polyphaga</taxon>
        <taxon>Cucujiformia</taxon>
        <taxon>Curculionidae</taxon>
        <taxon>Scolytinae</taxon>
        <taxon>Dendroctonus</taxon>
    </lineage>
</organism>
<proteinExistence type="inferred from homology"/>
<dbReference type="Pfam" id="PF24501">
    <property type="entry name" value="Ig_TMEM131L_5"/>
    <property type="match status" value="1"/>
</dbReference>
<keyword evidence="4" id="KW-0732">Signal</keyword>
<evidence type="ECO:0000256" key="1">
    <source>
        <dbReference type="ARBA" id="ARBA00004479"/>
    </source>
</evidence>
<feature type="domain" description="TMEM131 second Ig-like" evidence="10">
    <location>
        <begin position="170"/>
        <end position="258"/>
    </location>
</feature>
<accession>A0AAR5PU39</accession>
<keyword evidence="3 8" id="KW-0812">Transmembrane</keyword>
<dbReference type="InterPro" id="IPR039877">
    <property type="entry name" value="TMEM131-like"/>
</dbReference>
<feature type="region of interest" description="Disordered" evidence="7">
    <location>
        <begin position="1163"/>
        <end position="1189"/>
    </location>
</feature>
<sequence length="1705" mass="193804">MFEKQALFYTFLFTFMQLIRITHLTFHDSGHGFMTKKSRYFDDELSHIHEEIGSLRYFQNVDSLDNLNLRFDPEVLDFRERSLGTPHSRIVTLFNTDSNKTVDLSSISGNTVHFHSSFFEDKQIPPNGNTTFKVVYLGRHEGPVESSLFLHTSNGFVKYNVKAFGTFNSYKVRPIVGVKLPVNSTFTPVIYMHNPHSQAIQIVEILSSGGGFHLELPGGQHEGLNGLWEINPYETKAVIRIRFDAKIPHNHTAYIRIKLHDPEEISIVPLEVEVTEVQNVFHPQGYVDFGIAGSLDEPKEVNLCLHNPLKRAVRVHSVSTLSKSIKIHYYNIRINPPGEDENKCVNVETLTLDWKNAWQFEDYHGQIIVKLQGRKNRTEIPYFLTVLKGGLSYDKMSTTYFLIEQEMDTNERNFEVVNHFHLPVQIVDVKFPFDMDKVQTLTPLTVHPLEKKSLFNIWLKPTAKKTDMQLTSHIKILTNVSEMNVPLLSYNGKLQIHLPYPSDGRSLNIGLIGHHKKMELVFSLNNPNPVELALLHLTTSLATSEFELFGCGVGDHKHVLMYHNFENLTKCDSVAAQGYAVVKMTINTNDDDGYVKGDIHIQTVYENLSFPVSYKVAAGEMIIDRDDLLFDNCFPGKTCTHPLRVFSSFSQKMSVENILTLPPDGRVFAAITSNILPKVNRIIGYMYFNPESNCGPNCYTGFISEGSASWLRTLVITKQVSEYDMKLASTFYGRFLNFTENGAKTRNISLRLDTSGVKGQIFVSKINYTWPKLVRQTSVINSTLEFPLTQVRNSSHKTLILQNPANHSIVVQLIFENDYPHAEMLYDGLPSSFIPPSDIKYTSANWFSFDKRVMENQQKHFVENLRINVYKQSLPLILMPGQSKRVNLDFTAEEARPYSSLLLIRNNLTILEVVRLNGKGTIPRFEFATLQPGDQKPLQFELSEKHMRPCNLDLNQNPFLPNLTIIESFAAKNLGEIPVHVTSFFINGYSCVGFGFKVINCEPFMLSPNTSRKIDLAFTPDLTLHEISRVLIIGTSLNTFVNYSLKATVSRHYCRFCSALLDRPSWEIVMSYIVNVFLTVMLLLVFAIALLDANTAKAKALAIYMVSNTPPMLPVLDLRQIGRQVRVEFQTSLKEKVKTEYAPEAKETENTKSEPAIIPTTGRAKRKLCQKSSLNERENSVEDELERERVRERQKKKDILFERHRLKSRERKTEKELKLLGEKGKKDKHAQQKEVDLKKSAAPKKQCKVIQVQEGESSSTTTESSNSSMNCDEVDKENQRLNWPKQKVNVSSQTVNDVINSKEAQDSKIKHVSFVNSKLRIKANKPAGGEQEKEQESPAKGTDNKSTFIHNISREKRRREPKFKERKDKLIFRHKSHNERKQFVMENEPAAEPEAPKAPGFFVALPTAPPSCPGWSENKARFSDVVARSEPPSAPSPVYTQSSESPSVYPQDEPCFAQSISPFKQNKPCTKPTMYVEPYKPIDLGPIGSRRMGTPDSMSPDLFNHEGAQYLPPSRQVQPPEFYPINDTSVIAAVANNTFMTGANRSPPSFFSHQPQNVPREEQAIGWPRQQLFRDTSIPPDETIRTNLFSPPVLEDDSWRGGPALSTSPPANRGYWSNTFSSVLNSTSKLANNASYLWGSHSIWTPHTQSPNRVRRTPPGFDEQIQKKKRAEEEQKRYQQQQQQAGPFNPFTSGGSGSPWSQHWE</sequence>
<dbReference type="InterPro" id="IPR055436">
    <property type="entry name" value="Ig_TMEM131L_4"/>
</dbReference>
<feature type="compositionally biased region" description="Basic and acidic residues" evidence="7">
    <location>
        <begin position="1211"/>
        <end position="1239"/>
    </location>
</feature>
<evidence type="ECO:0000259" key="11">
    <source>
        <dbReference type="Pfam" id="PF24499"/>
    </source>
</evidence>
<dbReference type="PANTHER" id="PTHR22050">
    <property type="entry name" value="RW1 PROTEIN HOMOLOG"/>
    <property type="match status" value="1"/>
</dbReference>
<feature type="compositionally biased region" description="Low complexity" evidence="7">
    <location>
        <begin position="1386"/>
        <end position="1397"/>
    </location>
</feature>
<dbReference type="Pfam" id="PF24495">
    <property type="entry name" value="Ig_TMEM131_2"/>
    <property type="match status" value="1"/>
</dbReference>
<keyword evidence="6 8" id="KW-0472">Membrane</keyword>
<dbReference type="GO" id="GO:0016020">
    <property type="term" value="C:membrane"/>
    <property type="evidence" value="ECO:0007669"/>
    <property type="project" value="UniProtKB-SubCell"/>
</dbReference>
<feature type="region of interest" description="Disordered" evidence="7">
    <location>
        <begin position="1319"/>
        <end position="1397"/>
    </location>
</feature>
<dbReference type="InterPro" id="IPR056311">
    <property type="entry name" value="TMEM131_Ig_2"/>
</dbReference>
<dbReference type="Pfam" id="PF12371">
    <property type="entry name" value="TMEM131_like_N"/>
    <property type="match status" value="1"/>
</dbReference>
<feature type="transmembrane region" description="Helical" evidence="8">
    <location>
        <begin position="1072"/>
        <end position="1091"/>
    </location>
</feature>
<dbReference type="InterPro" id="IPR055437">
    <property type="entry name" value="TMEM131L_Ig_5"/>
</dbReference>
<keyword evidence="14" id="KW-1185">Reference proteome</keyword>
<evidence type="ECO:0000256" key="3">
    <source>
        <dbReference type="ARBA" id="ARBA00022692"/>
    </source>
</evidence>
<feature type="region of interest" description="Disordered" evidence="7">
    <location>
        <begin position="1647"/>
        <end position="1705"/>
    </location>
</feature>
<dbReference type="Pfam" id="PF24499">
    <property type="entry name" value="Ig_TMEM131L_4"/>
    <property type="match status" value="1"/>
</dbReference>
<evidence type="ECO:0000313" key="13">
    <source>
        <dbReference type="EnsemblMetazoa" id="XP_019764525.1"/>
    </source>
</evidence>
<dbReference type="InterPro" id="IPR022113">
    <property type="entry name" value="TMEM131L_N"/>
</dbReference>
<feature type="compositionally biased region" description="Basic and acidic residues" evidence="7">
    <location>
        <begin position="1362"/>
        <end position="1371"/>
    </location>
</feature>
<keyword evidence="5 8" id="KW-1133">Transmembrane helix</keyword>